<reference evidence="2 3" key="1">
    <citation type="submission" date="2020-08" db="EMBL/GenBank/DDBJ databases">
        <title>Genomic Encyclopedia of Type Strains, Phase IV (KMG-IV): sequencing the most valuable type-strain genomes for metagenomic binning, comparative biology and taxonomic classification.</title>
        <authorList>
            <person name="Goeker M."/>
        </authorList>
    </citation>
    <scope>NUCLEOTIDE SEQUENCE [LARGE SCALE GENOMIC DNA]</scope>
    <source>
        <strain evidence="2 3">DSM 45615</strain>
    </source>
</reference>
<dbReference type="SUPFAM" id="SSF55729">
    <property type="entry name" value="Acyl-CoA N-acyltransferases (Nat)"/>
    <property type="match status" value="1"/>
</dbReference>
<evidence type="ECO:0000313" key="2">
    <source>
        <dbReference type="EMBL" id="MBB5138380.1"/>
    </source>
</evidence>
<organism evidence="2 3">
    <name type="scientific">Thermocatellispora tengchongensis</name>
    <dbReference type="NCBI Taxonomy" id="1073253"/>
    <lineage>
        <taxon>Bacteria</taxon>
        <taxon>Bacillati</taxon>
        <taxon>Actinomycetota</taxon>
        <taxon>Actinomycetes</taxon>
        <taxon>Streptosporangiales</taxon>
        <taxon>Streptosporangiaceae</taxon>
        <taxon>Thermocatellispora</taxon>
    </lineage>
</organism>
<keyword evidence="3" id="KW-1185">Reference proteome</keyword>
<evidence type="ECO:0000313" key="3">
    <source>
        <dbReference type="Proteomes" id="UP000578449"/>
    </source>
</evidence>
<name>A0A840PL82_9ACTN</name>
<gene>
    <name evidence="2" type="ORF">HNP84_008134</name>
</gene>
<dbReference type="GO" id="GO:0016740">
    <property type="term" value="F:transferase activity"/>
    <property type="evidence" value="ECO:0007669"/>
    <property type="project" value="UniProtKB-KW"/>
</dbReference>
<dbReference type="AlphaFoldDB" id="A0A840PL82"/>
<dbReference type="Proteomes" id="UP000578449">
    <property type="component" value="Unassembled WGS sequence"/>
</dbReference>
<feature type="domain" description="BioF2-like acetyltransferase" evidence="1">
    <location>
        <begin position="153"/>
        <end position="295"/>
    </location>
</feature>
<comment type="caution">
    <text evidence="2">The sequence shown here is derived from an EMBL/GenBank/DDBJ whole genome shotgun (WGS) entry which is preliminary data.</text>
</comment>
<dbReference type="InterPro" id="IPR038740">
    <property type="entry name" value="BioF2-like_GNAT_dom"/>
</dbReference>
<proteinExistence type="predicted"/>
<protein>
    <submittedName>
        <fullName evidence="2">CelD/BcsL family acetyltransferase involved in cellulose biosynthesis</fullName>
    </submittedName>
</protein>
<sequence length="373" mass="41181">MKITVVKPGDLGPGEAETWRTLLRSGSPLVNPFLCPEFTMAVGRLRADVRVAVIEDGGRIAGFFPFERHRFGIGKPVGSGLTDAQGAILAPGVRLDVPWLLKSCGLSVWEFDHLVADQFPAYHSSRHPSPIIDLRGGLEGYLTEMQKNSGKTYKSTAYKERKLGREVGEVRHDYAVTDPEALRTLLGWKSGQYRRTGRSDRFARPWITRLVEDLLQVNTPGFAGVLDLVYAGDRPIAGHFGLRSDTVLAGWFPAYDISFARYSPGLIQHLAMVKAAAQRGILVIDLGRGEKEYKEKLKNGELEVAEGRLTRPTPSAGLHWLIRVPIRGARNTVLSHPQLLRPADKMLKMSGTLRGVLRGRESAARGGSRDIRS</sequence>
<dbReference type="EMBL" id="JACHGN010000023">
    <property type="protein sequence ID" value="MBB5138380.1"/>
    <property type="molecule type" value="Genomic_DNA"/>
</dbReference>
<evidence type="ECO:0000259" key="1">
    <source>
        <dbReference type="Pfam" id="PF13480"/>
    </source>
</evidence>
<accession>A0A840PL82</accession>
<dbReference type="Pfam" id="PF13480">
    <property type="entry name" value="Acetyltransf_6"/>
    <property type="match status" value="1"/>
</dbReference>
<dbReference type="RefSeq" id="WP_185055258.1">
    <property type="nucleotide sequence ID" value="NZ_BAABIX010000019.1"/>
</dbReference>
<keyword evidence="2" id="KW-0808">Transferase</keyword>
<dbReference type="InterPro" id="IPR016181">
    <property type="entry name" value="Acyl_CoA_acyltransferase"/>
</dbReference>
<dbReference type="Gene3D" id="3.40.630.30">
    <property type="match status" value="1"/>
</dbReference>